<dbReference type="Pfam" id="PF08713">
    <property type="entry name" value="DNA_alkylation"/>
    <property type="match status" value="2"/>
</dbReference>
<reference evidence="1" key="3">
    <citation type="submission" date="2015-02" db="UniProtKB">
        <authorList>
            <consortium name="EnsemblProtists"/>
        </authorList>
    </citation>
    <scope>IDENTIFICATION</scope>
    <source>
        <strain evidence="1">DAOM BR144</strain>
    </source>
</reference>
<dbReference type="VEuPathDB" id="FungiDB:PYU1_G007989"/>
<organism evidence="1 2">
    <name type="scientific">Globisporangium ultimum (strain ATCC 200006 / CBS 805.95 / DAOM BR144)</name>
    <name type="common">Pythium ultimum</name>
    <dbReference type="NCBI Taxonomy" id="431595"/>
    <lineage>
        <taxon>Eukaryota</taxon>
        <taxon>Sar</taxon>
        <taxon>Stramenopiles</taxon>
        <taxon>Oomycota</taxon>
        <taxon>Peronosporomycetes</taxon>
        <taxon>Pythiales</taxon>
        <taxon>Pythiaceae</taxon>
        <taxon>Globisporangium</taxon>
    </lineage>
</organism>
<dbReference type="AlphaFoldDB" id="K3WSR1"/>
<dbReference type="InParanoid" id="K3WSR1"/>
<proteinExistence type="predicted"/>
<dbReference type="OMA" id="NWDLVDT"/>
<dbReference type="InterPro" id="IPR016024">
    <property type="entry name" value="ARM-type_fold"/>
</dbReference>
<dbReference type="EMBL" id="GL376617">
    <property type="status" value="NOT_ANNOTATED_CDS"/>
    <property type="molecule type" value="Genomic_DNA"/>
</dbReference>
<dbReference type="InterPro" id="IPR014825">
    <property type="entry name" value="DNA_alkylation"/>
</dbReference>
<evidence type="ECO:0000313" key="1">
    <source>
        <dbReference type="EnsemblProtists" id="PYU1_T008005"/>
    </source>
</evidence>
<dbReference type="Gene3D" id="1.25.10.90">
    <property type="match status" value="1"/>
</dbReference>
<name>K3WSR1_GLOUD</name>
<sequence length="311" mass="35601">MVADARYALGAARFFKTDYCKHDVFIGVRVPQCRTIVRAHLGVTPKAEITALLQDPRHELRVAGGICLVEAYEAPHKCNAWFPVENKVEKRDAQQQVVEFYLEHLSCFNNWDLVDLTSYKILGAWMLQRHDDAIRQFCARMGESSSSSNTSSKMTSYVIDVKRQKELLADAMQVLPLWYQGILQSSDFWETRVSIVLCLGIRKEHVDFVIHICKWHILRLQADGGNLYEQHINGELFSDYDLVHKACGWVLRECGKTDRAKLLVFLETYAPITPRTTLQYATEHLSRALAKSFVTQGPPAKKQRITEAKLE</sequence>
<dbReference type="eggNOG" id="ENOG502S4IA">
    <property type="taxonomic scope" value="Eukaryota"/>
</dbReference>
<dbReference type="PANTHER" id="PTHR34070:SF1">
    <property type="entry name" value="DNA ALKYLATION REPAIR PROTEIN"/>
    <property type="match status" value="1"/>
</dbReference>
<reference evidence="2" key="2">
    <citation type="submission" date="2010-04" db="EMBL/GenBank/DDBJ databases">
        <authorList>
            <person name="Buell R."/>
            <person name="Hamilton J."/>
            <person name="Hostetler J."/>
        </authorList>
    </citation>
    <scope>NUCLEOTIDE SEQUENCE [LARGE SCALE GENOMIC DNA]</scope>
    <source>
        <strain evidence="2">DAOM:BR144</strain>
    </source>
</reference>
<evidence type="ECO:0000313" key="2">
    <source>
        <dbReference type="Proteomes" id="UP000019132"/>
    </source>
</evidence>
<protein>
    <recommendedName>
        <fullName evidence="3">DNA alkylation repair enzyme</fullName>
    </recommendedName>
</protein>
<dbReference type="PANTHER" id="PTHR34070">
    <property type="entry name" value="ARMADILLO-TYPE FOLD"/>
    <property type="match status" value="1"/>
</dbReference>
<accession>K3WSR1</accession>
<dbReference type="CDD" id="cd06561">
    <property type="entry name" value="AlkD_like"/>
    <property type="match status" value="1"/>
</dbReference>
<dbReference type="HOGENOM" id="CLU_044946_0_0_1"/>
<dbReference type="SUPFAM" id="SSF48371">
    <property type="entry name" value="ARM repeat"/>
    <property type="match status" value="2"/>
</dbReference>
<reference evidence="2" key="1">
    <citation type="journal article" date="2010" name="Genome Biol.">
        <title>Genome sequence of the necrotrophic plant pathogen Pythium ultimum reveals original pathogenicity mechanisms and effector repertoire.</title>
        <authorList>
            <person name="Levesque C.A."/>
            <person name="Brouwer H."/>
            <person name="Cano L."/>
            <person name="Hamilton J.P."/>
            <person name="Holt C."/>
            <person name="Huitema E."/>
            <person name="Raffaele S."/>
            <person name="Robideau G.P."/>
            <person name="Thines M."/>
            <person name="Win J."/>
            <person name="Zerillo M.M."/>
            <person name="Beakes G.W."/>
            <person name="Boore J.L."/>
            <person name="Busam D."/>
            <person name="Dumas B."/>
            <person name="Ferriera S."/>
            <person name="Fuerstenberg S.I."/>
            <person name="Gachon C.M."/>
            <person name="Gaulin E."/>
            <person name="Govers F."/>
            <person name="Grenville-Briggs L."/>
            <person name="Horner N."/>
            <person name="Hostetler J."/>
            <person name="Jiang R.H."/>
            <person name="Johnson J."/>
            <person name="Krajaejun T."/>
            <person name="Lin H."/>
            <person name="Meijer H.J."/>
            <person name="Moore B."/>
            <person name="Morris P."/>
            <person name="Phuntmart V."/>
            <person name="Puiu D."/>
            <person name="Shetty J."/>
            <person name="Stajich J.E."/>
            <person name="Tripathy S."/>
            <person name="Wawra S."/>
            <person name="van West P."/>
            <person name="Whitty B.R."/>
            <person name="Coutinho P.M."/>
            <person name="Henrissat B."/>
            <person name="Martin F."/>
            <person name="Thomas P.D."/>
            <person name="Tyler B.M."/>
            <person name="De Vries R.P."/>
            <person name="Kamoun S."/>
            <person name="Yandell M."/>
            <person name="Tisserat N."/>
            <person name="Buell C.R."/>
        </authorList>
    </citation>
    <scope>NUCLEOTIDE SEQUENCE</scope>
    <source>
        <strain evidence="2">DAOM:BR144</strain>
    </source>
</reference>
<keyword evidence="2" id="KW-1185">Reference proteome</keyword>
<evidence type="ECO:0008006" key="3">
    <source>
        <dbReference type="Google" id="ProtNLM"/>
    </source>
</evidence>
<dbReference type="Proteomes" id="UP000019132">
    <property type="component" value="Unassembled WGS sequence"/>
</dbReference>
<dbReference type="EnsemblProtists" id="PYU1_T008005">
    <property type="protein sequence ID" value="PYU1_T008005"/>
    <property type="gene ID" value="PYU1_G007989"/>
</dbReference>